<dbReference type="RefSeq" id="WP_012041341.1">
    <property type="nucleotide sequence ID" value="NZ_JAFCLK010000021.1"/>
</dbReference>
<feature type="transmembrane region" description="Helical" evidence="1">
    <location>
        <begin position="136"/>
        <end position="153"/>
    </location>
</feature>
<evidence type="ECO:0000256" key="1">
    <source>
        <dbReference type="SAM" id="Phobius"/>
    </source>
</evidence>
<feature type="transmembrane region" description="Helical" evidence="1">
    <location>
        <begin position="165"/>
        <end position="185"/>
    </location>
</feature>
<sequence length="473" mass="50829">MTIEPIGAITLLLGLLGLFVEESFIVYVFFGTTLLGAAGAIILDSLGGTTIQPAHLLLGFVMIKLLGNREVRSGMRHAVVFGTPGFWFLLTAIYATLTAYLMPRLFYGETFTFVVRAQGENHAVPLAPTTSNLTQSIYFIGNCACFLILAGYGGSERGRNTLARAGLMCVMLNLAFAVIDLVTYATNTGDLMAFIRNSTYSMLSDRELAGFKRIVGSFVEASSFGYATLGYFAFTSTLWLRGVAPKMTLLLSSLSLLALLFSTSTTAYVGLAIYVFVEFGLLSYKLLLRPSRPEVIFVIFGLPFILALIVVMICLNDPVYAYVTDLLDTLVLNKMSTSSGVERSNWNSQAFQNFLDTYGFGVGNGSVRASSFLVAAISSLGVLGATCYALFLLSIWFQAREPEPEHITHIQSAARSACLAWLIAASTSGGFIDLGLSFSAFAALGSVKLLSPRNSSAALEGLSATECAPPLAR</sequence>
<keyword evidence="1" id="KW-0812">Transmembrane</keyword>
<keyword evidence="3" id="KW-1185">Reference proteome</keyword>
<feature type="transmembrane region" description="Helical" evidence="1">
    <location>
        <begin position="79"/>
        <end position="102"/>
    </location>
</feature>
<feature type="transmembrane region" description="Helical" evidence="1">
    <location>
        <begin position="7"/>
        <end position="30"/>
    </location>
</feature>
<gene>
    <name evidence="2" type="ORF">JQ619_22010</name>
</gene>
<dbReference type="Proteomes" id="UP001314635">
    <property type="component" value="Unassembled WGS sequence"/>
</dbReference>
<keyword evidence="1" id="KW-1133">Transmembrane helix</keyword>
<evidence type="ECO:0000313" key="3">
    <source>
        <dbReference type="Proteomes" id="UP001314635"/>
    </source>
</evidence>
<feature type="transmembrane region" description="Helical" evidence="1">
    <location>
        <begin position="50"/>
        <end position="67"/>
    </location>
</feature>
<keyword evidence="1" id="KW-0472">Membrane</keyword>
<evidence type="ECO:0008006" key="4">
    <source>
        <dbReference type="Google" id="ProtNLM"/>
    </source>
</evidence>
<feature type="transmembrane region" description="Helical" evidence="1">
    <location>
        <begin position="256"/>
        <end position="276"/>
    </location>
</feature>
<feature type="transmembrane region" description="Helical" evidence="1">
    <location>
        <begin position="296"/>
        <end position="315"/>
    </location>
</feature>
<feature type="transmembrane region" description="Helical" evidence="1">
    <location>
        <begin position="224"/>
        <end position="244"/>
    </location>
</feature>
<dbReference type="EMBL" id="JAFCLK010000021">
    <property type="protein sequence ID" value="MBR1138448.1"/>
    <property type="molecule type" value="Genomic_DNA"/>
</dbReference>
<feature type="transmembrane region" description="Helical" evidence="1">
    <location>
        <begin position="419"/>
        <end position="444"/>
    </location>
</feature>
<organism evidence="2 3">
    <name type="scientific">Bradyrhizobium denitrificans</name>
    <dbReference type="NCBI Taxonomy" id="2734912"/>
    <lineage>
        <taxon>Bacteria</taxon>
        <taxon>Pseudomonadati</taxon>
        <taxon>Pseudomonadota</taxon>
        <taxon>Alphaproteobacteria</taxon>
        <taxon>Hyphomicrobiales</taxon>
        <taxon>Nitrobacteraceae</taxon>
        <taxon>Bradyrhizobium</taxon>
    </lineage>
</organism>
<comment type="caution">
    <text evidence="2">The sequence shown here is derived from an EMBL/GenBank/DDBJ whole genome shotgun (WGS) entry which is preliminary data.</text>
</comment>
<name>A0ABS5GAU0_9BRAD</name>
<protein>
    <recommendedName>
        <fullName evidence="4">Transmembrane protein</fullName>
    </recommendedName>
</protein>
<proteinExistence type="predicted"/>
<reference evidence="3" key="1">
    <citation type="journal article" date="2021" name="ISME J.">
        <title>Evolutionary origin and ecological implication of a unique nif island in free-living Bradyrhizobium lineages.</title>
        <authorList>
            <person name="Tao J."/>
        </authorList>
    </citation>
    <scope>NUCLEOTIDE SEQUENCE [LARGE SCALE GENOMIC DNA]</scope>
    <source>
        <strain evidence="3">SZCCT0094</strain>
    </source>
</reference>
<evidence type="ECO:0000313" key="2">
    <source>
        <dbReference type="EMBL" id="MBR1138448.1"/>
    </source>
</evidence>
<feature type="transmembrane region" description="Helical" evidence="1">
    <location>
        <begin position="372"/>
        <end position="399"/>
    </location>
</feature>
<accession>A0ABS5GAU0</accession>